<keyword evidence="2" id="KW-1185">Reference proteome</keyword>
<evidence type="ECO:0008006" key="3">
    <source>
        <dbReference type="Google" id="ProtNLM"/>
    </source>
</evidence>
<dbReference type="InterPro" id="IPR036641">
    <property type="entry name" value="HPT_dom_sf"/>
</dbReference>
<sequence>MKKYQDIFKTKINESFVMFKQQETIRKGDLYQLVHQIKGTGASIGLDILSEVAETQLLYMTDIEGERLSKHIWMSIIETIEAALQQQAELPPLPRELIRQEPVLLISSNNDWLMRARERIKRKGFK</sequence>
<name>A0A1G6PDG8_9BACI</name>
<evidence type="ECO:0000313" key="1">
    <source>
        <dbReference type="EMBL" id="SDC78290.1"/>
    </source>
</evidence>
<protein>
    <recommendedName>
        <fullName evidence="3">Hpt domain-containing protein</fullName>
    </recommendedName>
</protein>
<gene>
    <name evidence="1" type="ORF">SAMN05421663_10495</name>
</gene>
<organism evidence="1 2">
    <name type="scientific">Terribacillus halophilus</name>
    <dbReference type="NCBI Taxonomy" id="361279"/>
    <lineage>
        <taxon>Bacteria</taxon>
        <taxon>Bacillati</taxon>
        <taxon>Bacillota</taxon>
        <taxon>Bacilli</taxon>
        <taxon>Bacillales</taxon>
        <taxon>Bacillaceae</taxon>
        <taxon>Terribacillus</taxon>
    </lineage>
</organism>
<dbReference type="RefSeq" id="WP_093726898.1">
    <property type="nucleotide sequence ID" value="NZ_FMZB01000004.1"/>
</dbReference>
<dbReference type="EMBL" id="FMZB01000004">
    <property type="protein sequence ID" value="SDC78290.1"/>
    <property type="molecule type" value="Genomic_DNA"/>
</dbReference>
<dbReference type="AlphaFoldDB" id="A0A1G6PDG8"/>
<reference evidence="2" key="1">
    <citation type="submission" date="2016-10" db="EMBL/GenBank/DDBJ databases">
        <authorList>
            <person name="Varghese N."/>
            <person name="Submissions S."/>
        </authorList>
    </citation>
    <scope>NUCLEOTIDE SEQUENCE [LARGE SCALE GENOMIC DNA]</scope>
    <source>
        <strain evidence="2">DSM 21620</strain>
    </source>
</reference>
<dbReference type="SUPFAM" id="SSF47226">
    <property type="entry name" value="Histidine-containing phosphotransfer domain, HPT domain"/>
    <property type="match status" value="1"/>
</dbReference>
<dbReference type="GO" id="GO:0000160">
    <property type="term" value="P:phosphorelay signal transduction system"/>
    <property type="evidence" value="ECO:0007669"/>
    <property type="project" value="InterPro"/>
</dbReference>
<accession>A0A1G6PDG8</accession>
<dbReference type="STRING" id="361279.SAMN05421663_10495"/>
<proteinExistence type="predicted"/>
<dbReference type="Proteomes" id="UP000198666">
    <property type="component" value="Unassembled WGS sequence"/>
</dbReference>
<evidence type="ECO:0000313" key="2">
    <source>
        <dbReference type="Proteomes" id="UP000198666"/>
    </source>
</evidence>
<dbReference type="OrthoDB" id="9964629at2"/>